<evidence type="ECO:0000313" key="3">
    <source>
        <dbReference type="Proteomes" id="UP000019277"/>
    </source>
</evidence>
<protein>
    <submittedName>
        <fullName evidence="2">Putative prophage protein (Ps3)</fullName>
    </submittedName>
</protein>
<evidence type="ECO:0000313" key="2">
    <source>
        <dbReference type="EMBL" id="EWC59186.1"/>
    </source>
</evidence>
<dbReference type="eggNOG" id="COG3600">
    <property type="taxonomic scope" value="Bacteria"/>
</dbReference>
<comment type="caution">
    <text evidence="2">The sequence shown here is derived from an EMBL/GenBank/DDBJ whole genome shotgun (WGS) entry which is preliminary data.</text>
</comment>
<gene>
    <name evidence="2" type="ORF">UO65_5533</name>
</gene>
<name>W7IRU6_9PSEU</name>
<feature type="domain" description="Antitoxin SocA-like Panacea" evidence="1">
    <location>
        <begin position="6"/>
        <end position="96"/>
    </location>
</feature>
<dbReference type="Pfam" id="PF13274">
    <property type="entry name" value="SocA_Panacea"/>
    <property type="match status" value="1"/>
</dbReference>
<dbReference type="Proteomes" id="UP000019277">
    <property type="component" value="Unassembled WGS sequence"/>
</dbReference>
<dbReference type="AlphaFoldDB" id="W7IRU6"/>
<dbReference type="EMBL" id="AYXG01000215">
    <property type="protein sequence ID" value="EWC59186.1"/>
    <property type="molecule type" value="Genomic_DNA"/>
</dbReference>
<proteinExistence type="predicted"/>
<accession>W7IRU6</accession>
<reference evidence="2 3" key="1">
    <citation type="journal article" date="2014" name="Genome Announc.">
        <title>Draft Genome Sequence of the Antitrypanosomally Active Sponge-Associated Bacterium Actinokineospora sp. Strain EG49.</title>
        <authorList>
            <person name="Harjes J."/>
            <person name="Ryu T."/>
            <person name="Abdelmohsen U.R."/>
            <person name="Moitinho-Silva L."/>
            <person name="Horn H."/>
            <person name="Ravasi T."/>
            <person name="Hentschel U."/>
        </authorList>
    </citation>
    <scope>NUCLEOTIDE SEQUENCE [LARGE SCALE GENOMIC DNA]</scope>
    <source>
        <strain evidence="2 3">EG49</strain>
    </source>
</reference>
<dbReference type="PATRIC" id="fig|909613.9.peg.5532"/>
<evidence type="ECO:0000259" key="1">
    <source>
        <dbReference type="Pfam" id="PF13274"/>
    </source>
</evidence>
<sequence>MTTMKLQKLVYYCQAWHLVRTKQAMFEDRIEAWPQGPVVKSLFLKHRGQLLVGAWPGDARNLDVEERATLDWVHQKYGKLSAESLSGMTHIESPWKNARGLSGPEEKSSEEITKEQIHHYYARQVVDPEQAVAYAAANAAIEGVEFDDDWQAVLRSVANSTVSPDDAIRAEIERALRT</sequence>
<dbReference type="InterPro" id="IPR025272">
    <property type="entry name" value="SocA_Panacea"/>
</dbReference>
<organism evidence="2 3">
    <name type="scientific">Actinokineospora spheciospongiae</name>
    <dbReference type="NCBI Taxonomy" id="909613"/>
    <lineage>
        <taxon>Bacteria</taxon>
        <taxon>Bacillati</taxon>
        <taxon>Actinomycetota</taxon>
        <taxon>Actinomycetes</taxon>
        <taxon>Pseudonocardiales</taxon>
        <taxon>Pseudonocardiaceae</taxon>
        <taxon>Actinokineospora</taxon>
    </lineage>
</organism>
<keyword evidence="3" id="KW-1185">Reference proteome</keyword>